<gene>
    <name evidence="8" type="ordered locus">MAP_1375c</name>
</gene>
<dbReference type="CDD" id="cd00130">
    <property type="entry name" value="PAS"/>
    <property type="match status" value="1"/>
</dbReference>
<dbReference type="PANTHER" id="PTHR43304:SF1">
    <property type="entry name" value="PAC DOMAIN-CONTAINING PROTEIN"/>
    <property type="match status" value="1"/>
</dbReference>
<dbReference type="NCBIfam" id="TIGR00229">
    <property type="entry name" value="sensory_box"/>
    <property type="match status" value="1"/>
</dbReference>
<keyword evidence="5" id="KW-0418">Kinase</keyword>
<evidence type="ECO:0000256" key="2">
    <source>
        <dbReference type="ARBA" id="ARBA00012438"/>
    </source>
</evidence>
<evidence type="ECO:0000256" key="4">
    <source>
        <dbReference type="ARBA" id="ARBA00022679"/>
    </source>
</evidence>
<keyword evidence="3" id="KW-0597">Phosphoprotein</keyword>
<dbReference type="Gene3D" id="3.30.450.20">
    <property type="entry name" value="PAS domain"/>
    <property type="match status" value="1"/>
</dbReference>
<accession>Q740H6</accession>
<evidence type="ECO:0000256" key="1">
    <source>
        <dbReference type="ARBA" id="ARBA00000085"/>
    </source>
</evidence>
<reference evidence="8 9" key="1">
    <citation type="journal article" date="2005" name="Proc. Natl. Acad. Sci. U.S.A.">
        <title>The complete genome sequence of Mycobacterium avium subspecies paratuberculosis.</title>
        <authorList>
            <person name="Li L."/>
            <person name="Bannantine J.P."/>
            <person name="Zhang Q."/>
            <person name="Amonsin A."/>
            <person name="May B.J."/>
            <person name="Alt D."/>
            <person name="Banerji N."/>
            <person name="Kanjilal S."/>
            <person name="Kapur V."/>
        </authorList>
    </citation>
    <scope>NUCLEOTIDE SEQUENCE [LARGE SCALE GENOMIC DNA]</scope>
    <source>
        <strain evidence="9">ATCC BAA-968 / K-10</strain>
    </source>
</reference>
<dbReference type="EMBL" id="AE016958">
    <property type="protein sequence ID" value="AAS03692.1"/>
    <property type="molecule type" value="Genomic_DNA"/>
</dbReference>
<organism evidence="8 9">
    <name type="scientific">Mycolicibacterium paratuberculosis (strain ATCC BAA-968 / K-10)</name>
    <name type="common">Mycobacterium paratuberculosis</name>
    <dbReference type="NCBI Taxonomy" id="262316"/>
    <lineage>
        <taxon>Bacteria</taxon>
        <taxon>Bacillati</taxon>
        <taxon>Actinomycetota</taxon>
        <taxon>Actinomycetes</taxon>
        <taxon>Mycobacteriales</taxon>
        <taxon>Mycobacteriaceae</taxon>
        <taxon>Mycobacterium</taxon>
        <taxon>Mycobacterium avium complex (MAC)</taxon>
    </lineage>
</organism>
<feature type="region of interest" description="Disordered" evidence="6">
    <location>
        <begin position="243"/>
        <end position="282"/>
    </location>
</feature>
<dbReference type="Pfam" id="PF08447">
    <property type="entry name" value="PAS_3"/>
    <property type="match status" value="1"/>
</dbReference>
<dbReference type="InterPro" id="IPR013655">
    <property type="entry name" value="PAS_fold_3"/>
</dbReference>
<dbReference type="AlphaFoldDB" id="Q740H6"/>
<dbReference type="PROSITE" id="PS50112">
    <property type="entry name" value="PAS"/>
    <property type="match status" value="1"/>
</dbReference>
<dbReference type="InterPro" id="IPR000014">
    <property type="entry name" value="PAS"/>
</dbReference>
<feature type="region of interest" description="Disordered" evidence="6">
    <location>
        <begin position="343"/>
        <end position="370"/>
    </location>
</feature>
<sequence>MRATTSTNACFRLAGNLDHTLSAPQHEQVWKRAKRGIDMSTSPSGLHGRDRAAMTVNSNDETVPCAEPLGSDVVEGDGDLSAVERVLGLGEPQRVGRFRFFLDGHRWEWSDAVARMHGYRPGQVQPSTELLLQHKHPDDRERVAAVLDQVMRGKPFSSRHRIIDTAGRTHWVVVAGDRMLDDSGALAGTSGFYVDVTDSLHSDITNVLSAVADSRARIEQAKGGADGRLWHLRRAGVRHPGVALAGNQPQAARRRRPVSGRGGQQGVPGNAAPGRPRPADPGMTAQGRIARLLLRPSPAGIVAAQGRIARLLLRPSPAGIVAALGSGRWRTYWELRPYTWNTRHRWSSSRSRSGSTTAPASASSGATATANPACCGC</sequence>
<dbReference type="SUPFAM" id="SSF55785">
    <property type="entry name" value="PYP-like sensor domain (PAS domain)"/>
    <property type="match status" value="1"/>
</dbReference>
<dbReference type="KEGG" id="mpa:MAP_1375c"/>
<evidence type="ECO:0000256" key="5">
    <source>
        <dbReference type="ARBA" id="ARBA00022777"/>
    </source>
</evidence>
<protein>
    <recommendedName>
        <fullName evidence="2">histidine kinase</fullName>
        <ecNumber evidence="2">2.7.13.3</ecNumber>
    </recommendedName>
</protein>
<dbReference type="eggNOG" id="COG3707">
    <property type="taxonomic scope" value="Bacteria"/>
</dbReference>
<evidence type="ECO:0000313" key="9">
    <source>
        <dbReference type="Proteomes" id="UP000000580"/>
    </source>
</evidence>
<evidence type="ECO:0000313" key="8">
    <source>
        <dbReference type="EMBL" id="AAS03692.1"/>
    </source>
</evidence>
<keyword evidence="9" id="KW-1185">Reference proteome</keyword>
<dbReference type="GO" id="GO:0004673">
    <property type="term" value="F:protein histidine kinase activity"/>
    <property type="evidence" value="ECO:0007669"/>
    <property type="project" value="UniProtKB-EC"/>
</dbReference>
<proteinExistence type="predicted"/>
<evidence type="ECO:0000259" key="7">
    <source>
        <dbReference type="PROSITE" id="PS50112"/>
    </source>
</evidence>
<dbReference type="EC" id="2.7.13.3" evidence="2"/>
<dbReference type="InterPro" id="IPR035965">
    <property type="entry name" value="PAS-like_dom_sf"/>
</dbReference>
<dbReference type="HOGENOM" id="CLU_733239_0_0_11"/>
<keyword evidence="4" id="KW-0808">Transferase</keyword>
<dbReference type="PANTHER" id="PTHR43304">
    <property type="entry name" value="PHYTOCHROME-LIKE PROTEIN CPH1"/>
    <property type="match status" value="1"/>
</dbReference>
<feature type="compositionally biased region" description="Low complexity" evidence="6">
    <location>
        <begin position="348"/>
        <end position="370"/>
    </location>
</feature>
<feature type="domain" description="PAS" evidence="7">
    <location>
        <begin position="109"/>
        <end position="154"/>
    </location>
</feature>
<comment type="catalytic activity">
    <reaction evidence="1">
        <text>ATP + protein L-histidine = ADP + protein N-phospho-L-histidine.</text>
        <dbReference type="EC" id="2.7.13.3"/>
    </reaction>
</comment>
<dbReference type="STRING" id="262316.MAP_1375c"/>
<dbReference type="Proteomes" id="UP000000580">
    <property type="component" value="Chromosome"/>
</dbReference>
<dbReference type="InterPro" id="IPR052162">
    <property type="entry name" value="Sensor_kinase/Photoreceptor"/>
</dbReference>
<name>Q740H6_MYCPA</name>
<evidence type="ECO:0000256" key="3">
    <source>
        <dbReference type="ARBA" id="ARBA00022553"/>
    </source>
</evidence>
<evidence type="ECO:0000256" key="6">
    <source>
        <dbReference type="SAM" id="MobiDB-lite"/>
    </source>
</evidence>